<dbReference type="Proteomes" id="UP000325286">
    <property type="component" value="Chromosome"/>
</dbReference>
<accession>A0A5B9QVQ0</accession>
<dbReference type="PANTHER" id="PTHR30002:SF4">
    <property type="entry name" value="EPOXYQUEUOSINE REDUCTASE"/>
    <property type="match status" value="1"/>
</dbReference>
<dbReference type="GO" id="GO:0008616">
    <property type="term" value="P:tRNA queuosine(34) biosynthetic process"/>
    <property type="evidence" value="ECO:0007669"/>
    <property type="project" value="UniProtKB-KW"/>
</dbReference>
<dbReference type="EC" id="1.1.-.-" evidence="10"/>
<dbReference type="InterPro" id="IPR004155">
    <property type="entry name" value="PBS_lyase_HEAT"/>
</dbReference>
<dbReference type="SMART" id="SM00567">
    <property type="entry name" value="EZ_HEAT"/>
    <property type="match status" value="2"/>
</dbReference>
<keyword evidence="5" id="KW-0671">Queuosine biosynthesis</keyword>
<dbReference type="PROSITE" id="PS51379">
    <property type="entry name" value="4FE4S_FER_2"/>
    <property type="match status" value="1"/>
</dbReference>
<evidence type="ECO:0000259" key="9">
    <source>
        <dbReference type="PROSITE" id="PS51379"/>
    </source>
</evidence>
<keyword evidence="3" id="KW-0819">tRNA processing</keyword>
<evidence type="ECO:0000256" key="5">
    <source>
        <dbReference type="ARBA" id="ARBA00022785"/>
    </source>
</evidence>
<sequence length="379" mass="42246">MTDDRRALTEWLREQARELGFHLFGVAPAVTPQGFHHLVQWIDSGYHAQMDYIPDRLTAYQHPSGVMEGVCSLVMLGFPYRTVEPPPSQPLHGRVARYAWGAADYHDLIHGRFKQLKRDLRERAPQVKARGVVDSAPLLEREFARLAGLGWSGKNTLTINKLEGSYFFLACLLLDIDLPADAPHVSDHCGTCTRCLDACPTDAFVSPGVLDSRRCISYLTIEHRDPIPIELRQPIGDWLFGCDVCQDVCPWNRRGSPATDASLNPPPQSLPTDLPSLFDLDEDAFRQRFRKTPLWRTRRRGILRNAAIVLGNQRDPHSIAALLKGLHDEEALVRGASAWALGQIAGSDALHALDKRLTVEEDSIVQAEITAALRSAETA</sequence>
<dbReference type="GO" id="GO:0046872">
    <property type="term" value="F:metal ion binding"/>
    <property type="evidence" value="ECO:0007669"/>
    <property type="project" value="UniProtKB-KW"/>
</dbReference>
<dbReference type="RefSeq" id="WP_084427552.1">
    <property type="nucleotide sequence ID" value="NZ_CP042914.1"/>
</dbReference>
<evidence type="ECO:0000256" key="7">
    <source>
        <dbReference type="ARBA" id="ARBA00023004"/>
    </source>
</evidence>
<evidence type="ECO:0000256" key="4">
    <source>
        <dbReference type="ARBA" id="ARBA00022723"/>
    </source>
</evidence>
<evidence type="ECO:0000256" key="6">
    <source>
        <dbReference type="ARBA" id="ARBA00023002"/>
    </source>
</evidence>
<keyword evidence="4" id="KW-0479">Metal-binding</keyword>
<evidence type="ECO:0000256" key="2">
    <source>
        <dbReference type="ARBA" id="ARBA00022490"/>
    </source>
</evidence>
<keyword evidence="6 10" id="KW-0560">Oxidoreductase</keyword>
<dbReference type="InterPro" id="IPR017896">
    <property type="entry name" value="4Fe4S_Fe-S-bd"/>
</dbReference>
<dbReference type="Gene3D" id="3.30.70.20">
    <property type="match status" value="1"/>
</dbReference>
<gene>
    <name evidence="10" type="primary">queG</name>
    <name evidence="10" type="ORF">UC8_38980</name>
</gene>
<dbReference type="InterPro" id="IPR011989">
    <property type="entry name" value="ARM-like"/>
</dbReference>
<reference evidence="10 11" key="1">
    <citation type="submission" date="2019-08" db="EMBL/GenBank/DDBJ databases">
        <title>Deep-cultivation of Planctomycetes and their phenomic and genomic characterization uncovers novel biology.</title>
        <authorList>
            <person name="Wiegand S."/>
            <person name="Jogler M."/>
            <person name="Boedeker C."/>
            <person name="Pinto D."/>
            <person name="Vollmers J."/>
            <person name="Rivas-Marin E."/>
            <person name="Kohn T."/>
            <person name="Peeters S.H."/>
            <person name="Heuer A."/>
            <person name="Rast P."/>
            <person name="Oberbeckmann S."/>
            <person name="Bunk B."/>
            <person name="Jeske O."/>
            <person name="Meyerdierks A."/>
            <person name="Storesund J.E."/>
            <person name="Kallscheuer N."/>
            <person name="Luecker S."/>
            <person name="Lage O.M."/>
            <person name="Pohl T."/>
            <person name="Merkel B.J."/>
            <person name="Hornburger P."/>
            <person name="Mueller R.-W."/>
            <person name="Bruemmer F."/>
            <person name="Labrenz M."/>
            <person name="Spormann A.M."/>
            <person name="Op den Camp H."/>
            <person name="Overmann J."/>
            <person name="Amann R."/>
            <person name="Jetten M.S.M."/>
            <person name="Mascher T."/>
            <person name="Medema M.H."/>
            <person name="Devos D.P."/>
            <person name="Kaster A.-K."/>
            <person name="Ovreas L."/>
            <person name="Rohde M."/>
            <person name="Galperin M.Y."/>
            <person name="Jogler C."/>
        </authorList>
    </citation>
    <scope>NUCLEOTIDE SEQUENCE [LARGE SCALE GENOMIC DNA]</scope>
    <source>
        <strain evidence="10 11">UC8</strain>
    </source>
</reference>
<evidence type="ECO:0000313" key="11">
    <source>
        <dbReference type="Proteomes" id="UP000325286"/>
    </source>
</evidence>
<evidence type="ECO:0000256" key="8">
    <source>
        <dbReference type="ARBA" id="ARBA00023014"/>
    </source>
</evidence>
<dbReference type="AlphaFoldDB" id="A0A5B9QVQ0"/>
<evidence type="ECO:0000256" key="1">
    <source>
        <dbReference type="ARBA" id="ARBA00022485"/>
    </source>
</evidence>
<evidence type="ECO:0000256" key="3">
    <source>
        <dbReference type="ARBA" id="ARBA00022694"/>
    </source>
</evidence>
<dbReference type="NCBIfam" id="TIGR00276">
    <property type="entry name" value="tRNA epoxyqueuosine(34) reductase QueG"/>
    <property type="match status" value="1"/>
</dbReference>
<dbReference type="PANTHER" id="PTHR30002">
    <property type="entry name" value="EPOXYQUEUOSINE REDUCTASE"/>
    <property type="match status" value="1"/>
</dbReference>
<dbReference type="InterPro" id="IPR016024">
    <property type="entry name" value="ARM-type_fold"/>
</dbReference>
<dbReference type="Pfam" id="PF13484">
    <property type="entry name" value="Fer4_16"/>
    <property type="match status" value="1"/>
</dbReference>
<dbReference type="InterPro" id="IPR017900">
    <property type="entry name" value="4Fe4S_Fe_S_CS"/>
</dbReference>
<dbReference type="Gene3D" id="1.25.10.10">
    <property type="entry name" value="Leucine-rich Repeat Variant"/>
    <property type="match status" value="1"/>
</dbReference>
<name>A0A5B9QVQ0_9BACT</name>
<dbReference type="SUPFAM" id="SSF48371">
    <property type="entry name" value="ARM repeat"/>
    <property type="match status" value="1"/>
</dbReference>
<proteinExistence type="predicted"/>
<keyword evidence="2" id="KW-0963">Cytoplasm</keyword>
<dbReference type="EMBL" id="CP042914">
    <property type="protein sequence ID" value="QEG41870.1"/>
    <property type="molecule type" value="Genomic_DNA"/>
</dbReference>
<dbReference type="GO" id="GO:0052693">
    <property type="term" value="F:epoxyqueuosine reductase activity"/>
    <property type="evidence" value="ECO:0007669"/>
    <property type="project" value="TreeGrafter"/>
</dbReference>
<dbReference type="GO" id="GO:0051539">
    <property type="term" value="F:4 iron, 4 sulfur cluster binding"/>
    <property type="evidence" value="ECO:0007669"/>
    <property type="project" value="UniProtKB-KW"/>
</dbReference>
<dbReference type="KEGG" id="rul:UC8_38980"/>
<dbReference type="FunFam" id="3.30.70.20:FF:000037">
    <property type="entry name" value="Epoxyqueuosine reductase"/>
    <property type="match status" value="1"/>
</dbReference>
<dbReference type="Pfam" id="PF13646">
    <property type="entry name" value="HEAT_2"/>
    <property type="match status" value="1"/>
</dbReference>
<protein>
    <submittedName>
        <fullName evidence="10">Epoxyqueuosine reductase</fullName>
        <ecNumber evidence="10">1.1.-.-</ecNumber>
    </submittedName>
</protein>
<feature type="domain" description="4Fe-4S ferredoxin-type" evidence="9">
    <location>
        <begin position="181"/>
        <end position="209"/>
    </location>
</feature>
<organism evidence="10 11">
    <name type="scientific">Roseimaritima ulvae</name>
    <dbReference type="NCBI Taxonomy" id="980254"/>
    <lineage>
        <taxon>Bacteria</taxon>
        <taxon>Pseudomonadati</taxon>
        <taxon>Planctomycetota</taxon>
        <taxon>Planctomycetia</taxon>
        <taxon>Pirellulales</taxon>
        <taxon>Pirellulaceae</taxon>
        <taxon>Roseimaritima</taxon>
    </lineage>
</organism>
<dbReference type="OrthoDB" id="9784571at2"/>
<dbReference type="InterPro" id="IPR004453">
    <property type="entry name" value="QueG"/>
</dbReference>
<dbReference type="Pfam" id="PF08331">
    <property type="entry name" value="QueG_DUF1730"/>
    <property type="match status" value="1"/>
</dbReference>
<dbReference type="PROSITE" id="PS00198">
    <property type="entry name" value="4FE4S_FER_1"/>
    <property type="match status" value="1"/>
</dbReference>
<evidence type="ECO:0000313" key="10">
    <source>
        <dbReference type="EMBL" id="QEG41870.1"/>
    </source>
</evidence>
<dbReference type="InterPro" id="IPR013542">
    <property type="entry name" value="QueG_DUF1730"/>
</dbReference>
<keyword evidence="1" id="KW-0004">4Fe-4S</keyword>
<dbReference type="SUPFAM" id="SSF46548">
    <property type="entry name" value="alpha-helical ferredoxin"/>
    <property type="match status" value="1"/>
</dbReference>
<keyword evidence="11" id="KW-1185">Reference proteome</keyword>
<keyword evidence="7" id="KW-0408">Iron</keyword>
<keyword evidence="8" id="KW-0411">Iron-sulfur</keyword>